<keyword evidence="2" id="KW-0812">Transmembrane</keyword>
<accession>A0A9W3AZQ2</accession>
<sequence length="544" mass="61538">MGFNNYRRLLRFMMELFFVVFYNHLTYISVISALPSITSSSLLLDWNTVSNVTSMSHSLSHRDQNFSSRPHSTRQLNFTAMLTTPNETSVSSHETLDNSIEYFSQQVNPNSLTKTHNTNEPEPGSAIGSLLSNKIEIMNSLSNTSQGDNIHTGVTMSTDLKLMEVSVSSNKNLVDVSMSQDDLNVREEPELSEINLREVLMPQQGINQQRDLTTHNTVNKENNNVSSFTKWPQTNQESQTESQKMNAEEIYNSTKNSLNTLKTVPSASDGIHKENATLQNERHIFEQNIDFQTAVKLHTTPQTAVKLQSTPQTTVKLHSTPNSKANKANRPENTFTRLKPYANAKGLEKTQVATLNDVDNNWNSTQLTITLQSYKDSVTAYWTYESNNTQVTGFLVTYRINKREHFDSSKLGKYVRAFTLHSLHEDEDYVICVHAMVNATAVKEACAHWNENSMKILVGIMAGILFLVPCIVVVILILVKDRQVRKKCGQLNKQTTQEQKLIGFQMKHHDGQVKSTNEHACVCVMKSCPEGHIDSEDELWKQQT</sequence>
<evidence type="ECO:0000313" key="4">
    <source>
        <dbReference type="RefSeq" id="XP_055892693.1"/>
    </source>
</evidence>
<keyword evidence="2" id="KW-1133">Transmembrane helix</keyword>
<evidence type="ECO:0000313" key="3">
    <source>
        <dbReference type="Proteomes" id="UP001165740"/>
    </source>
</evidence>
<dbReference type="Proteomes" id="UP001165740">
    <property type="component" value="Chromosome 7"/>
</dbReference>
<name>A0A9W3AZQ2_BIOGL</name>
<dbReference type="GeneID" id="129927440"/>
<feature type="transmembrane region" description="Helical" evidence="2">
    <location>
        <begin position="12"/>
        <end position="34"/>
    </location>
</feature>
<dbReference type="OrthoDB" id="2013775at2759"/>
<gene>
    <name evidence="4" type="primary">LOC129927440</name>
</gene>
<keyword evidence="3" id="KW-1185">Reference proteome</keyword>
<dbReference type="InterPro" id="IPR036116">
    <property type="entry name" value="FN3_sf"/>
</dbReference>
<keyword evidence="2" id="KW-0472">Membrane</keyword>
<feature type="transmembrane region" description="Helical" evidence="2">
    <location>
        <begin position="456"/>
        <end position="479"/>
    </location>
</feature>
<dbReference type="AlphaFoldDB" id="A0A9W3AZQ2"/>
<feature type="region of interest" description="Disordered" evidence="1">
    <location>
        <begin position="309"/>
        <end position="330"/>
    </location>
</feature>
<reference evidence="4" key="1">
    <citation type="submission" date="2025-08" db="UniProtKB">
        <authorList>
            <consortium name="RefSeq"/>
        </authorList>
    </citation>
    <scope>IDENTIFICATION</scope>
</reference>
<protein>
    <submittedName>
        <fullName evidence="4">Uncharacterized protein LOC129927440 isoform X1</fullName>
    </submittedName>
</protein>
<dbReference type="SUPFAM" id="SSF49265">
    <property type="entry name" value="Fibronectin type III"/>
    <property type="match status" value="1"/>
</dbReference>
<evidence type="ECO:0000256" key="1">
    <source>
        <dbReference type="SAM" id="MobiDB-lite"/>
    </source>
</evidence>
<proteinExistence type="predicted"/>
<evidence type="ECO:0000256" key="2">
    <source>
        <dbReference type="SAM" id="Phobius"/>
    </source>
</evidence>
<organism evidence="3 4">
    <name type="scientific">Biomphalaria glabrata</name>
    <name type="common">Bloodfluke planorb</name>
    <name type="synonym">Freshwater snail</name>
    <dbReference type="NCBI Taxonomy" id="6526"/>
    <lineage>
        <taxon>Eukaryota</taxon>
        <taxon>Metazoa</taxon>
        <taxon>Spiralia</taxon>
        <taxon>Lophotrochozoa</taxon>
        <taxon>Mollusca</taxon>
        <taxon>Gastropoda</taxon>
        <taxon>Heterobranchia</taxon>
        <taxon>Euthyneura</taxon>
        <taxon>Panpulmonata</taxon>
        <taxon>Hygrophila</taxon>
        <taxon>Lymnaeoidea</taxon>
        <taxon>Planorbidae</taxon>
        <taxon>Biomphalaria</taxon>
    </lineage>
</organism>
<dbReference type="RefSeq" id="XP_055892693.1">
    <property type="nucleotide sequence ID" value="XM_056036718.1"/>
</dbReference>